<dbReference type="Pfam" id="PF00646">
    <property type="entry name" value="F-box"/>
    <property type="match status" value="1"/>
</dbReference>
<protein>
    <recommendedName>
        <fullName evidence="2">F-box domain-containing protein</fullName>
    </recommendedName>
</protein>
<feature type="domain" description="F-box" evidence="2">
    <location>
        <begin position="349"/>
        <end position="397"/>
    </location>
</feature>
<organism evidence="3 4">
    <name type="scientific">Coprinopsis marcescibilis</name>
    <name type="common">Agaric fungus</name>
    <name type="synonym">Psathyrella marcescibilis</name>
    <dbReference type="NCBI Taxonomy" id="230819"/>
    <lineage>
        <taxon>Eukaryota</taxon>
        <taxon>Fungi</taxon>
        <taxon>Dikarya</taxon>
        <taxon>Basidiomycota</taxon>
        <taxon>Agaricomycotina</taxon>
        <taxon>Agaricomycetes</taxon>
        <taxon>Agaricomycetidae</taxon>
        <taxon>Agaricales</taxon>
        <taxon>Agaricineae</taxon>
        <taxon>Psathyrellaceae</taxon>
        <taxon>Coprinopsis</taxon>
    </lineage>
</organism>
<gene>
    <name evidence="3" type="ORF">FA15DRAFT_708945</name>
</gene>
<dbReference type="SUPFAM" id="SSF81383">
    <property type="entry name" value="F-box domain"/>
    <property type="match status" value="1"/>
</dbReference>
<evidence type="ECO:0000256" key="1">
    <source>
        <dbReference type="SAM" id="MobiDB-lite"/>
    </source>
</evidence>
<dbReference type="InterPro" id="IPR036047">
    <property type="entry name" value="F-box-like_dom_sf"/>
</dbReference>
<dbReference type="CDD" id="cd09917">
    <property type="entry name" value="F-box_SF"/>
    <property type="match status" value="1"/>
</dbReference>
<dbReference type="InterPro" id="IPR001810">
    <property type="entry name" value="F-box_dom"/>
</dbReference>
<feature type="region of interest" description="Disordered" evidence="1">
    <location>
        <begin position="50"/>
        <end position="76"/>
    </location>
</feature>
<feature type="compositionally biased region" description="Acidic residues" evidence="1">
    <location>
        <begin position="55"/>
        <end position="72"/>
    </location>
</feature>
<name>A0A5C3KGY3_COPMA</name>
<evidence type="ECO:0000313" key="4">
    <source>
        <dbReference type="Proteomes" id="UP000307440"/>
    </source>
</evidence>
<dbReference type="AlphaFoldDB" id="A0A5C3KGY3"/>
<reference evidence="3 4" key="1">
    <citation type="journal article" date="2019" name="Nat. Ecol. Evol.">
        <title>Megaphylogeny resolves global patterns of mushroom evolution.</title>
        <authorList>
            <person name="Varga T."/>
            <person name="Krizsan K."/>
            <person name="Foldi C."/>
            <person name="Dima B."/>
            <person name="Sanchez-Garcia M."/>
            <person name="Sanchez-Ramirez S."/>
            <person name="Szollosi G.J."/>
            <person name="Szarkandi J.G."/>
            <person name="Papp V."/>
            <person name="Albert L."/>
            <person name="Andreopoulos W."/>
            <person name="Angelini C."/>
            <person name="Antonin V."/>
            <person name="Barry K.W."/>
            <person name="Bougher N.L."/>
            <person name="Buchanan P."/>
            <person name="Buyck B."/>
            <person name="Bense V."/>
            <person name="Catcheside P."/>
            <person name="Chovatia M."/>
            <person name="Cooper J."/>
            <person name="Damon W."/>
            <person name="Desjardin D."/>
            <person name="Finy P."/>
            <person name="Geml J."/>
            <person name="Haridas S."/>
            <person name="Hughes K."/>
            <person name="Justo A."/>
            <person name="Karasinski D."/>
            <person name="Kautmanova I."/>
            <person name="Kiss B."/>
            <person name="Kocsube S."/>
            <person name="Kotiranta H."/>
            <person name="LaButti K.M."/>
            <person name="Lechner B.E."/>
            <person name="Liimatainen K."/>
            <person name="Lipzen A."/>
            <person name="Lukacs Z."/>
            <person name="Mihaltcheva S."/>
            <person name="Morgado L.N."/>
            <person name="Niskanen T."/>
            <person name="Noordeloos M.E."/>
            <person name="Ohm R.A."/>
            <person name="Ortiz-Santana B."/>
            <person name="Ovrebo C."/>
            <person name="Racz N."/>
            <person name="Riley R."/>
            <person name="Savchenko A."/>
            <person name="Shiryaev A."/>
            <person name="Soop K."/>
            <person name="Spirin V."/>
            <person name="Szebenyi C."/>
            <person name="Tomsovsky M."/>
            <person name="Tulloss R.E."/>
            <person name="Uehling J."/>
            <person name="Grigoriev I.V."/>
            <person name="Vagvolgyi C."/>
            <person name="Papp T."/>
            <person name="Martin F.M."/>
            <person name="Miettinen O."/>
            <person name="Hibbett D.S."/>
            <person name="Nagy L.G."/>
        </authorList>
    </citation>
    <scope>NUCLEOTIDE SEQUENCE [LARGE SCALE GENOMIC DNA]</scope>
    <source>
        <strain evidence="3 4">CBS 121175</strain>
    </source>
</reference>
<dbReference type="Proteomes" id="UP000307440">
    <property type="component" value="Unassembled WGS sequence"/>
</dbReference>
<dbReference type="PROSITE" id="PS50181">
    <property type="entry name" value="FBOX"/>
    <property type="match status" value="1"/>
</dbReference>
<dbReference type="EMBL" id="ML210339">
    <property type="protein sequence ID" value="TFK19456.1"/>
    <property type="molecule type" value="Genomic_DNA"/>
</dbReference>
<feature type="region of interest" description="Disordered" evidence="1">
    <location>
        <begin position="100"/>
        <end position="131"/>
    </location>
</feature>
<dbReference type="OrthoDB" id="3055280at2759"/>
<keyword evidence="4" id="KW-1185">Reference proteome</keyword>
<feature type="compositionally biased region" description="Acidic residues" evidence="1">
    <location>
        <begin position="100"/>
        <end position="124"/>
    </location>
</feature>
<dbReference type="SMART" id="SM00256">
    <property type="entry name" value="FBOX"/>
    <property type="match status" value="1"/>
</dbReference>
<evidence type="ECO:0000313" key="3">
    <source>
        <dbReference type="EMBL" id="TFK19456.1"/>
    </source>
</evidence>
<sequence length="499" mass="56808">MGEFSVFCVITATTHLEWRAELVQELSSELCNYERSDFLSVWHRSFEELEKDRELEPEDENDDDYVPEETDEDDHKDNVLSCNWIDDKVQINVEDIGYSEEEAEWTDSEDASSESDSECSDSSDTETLLSLDGPDIADWDYEDVSEFRVIGSEKEKDYNDKFPSHEILNGLVLSQADVDASRDYVILTGHEAGGPLLHCRDPFDVSGGWRESNFTEDDPALLIFNAIPSSDTGAYGYYQLHDDPSTQYGVFGKGHSCRSSLITFTAYCILRTAAPSLDTQILYRFITRNTLSRSGYYGTLNRNNLIDYGPMRRLASMRTGFPIAEAVAASRKRQMLQVASAKVPISSAGRNIDTLPFDILFSVAAYLPIKDLLRFMSVNRILRAAVLPHVDQVCHAVLSTAERYYLPSSPIVTPDGSRQREDLDKWEQGWLDAFRVVRMTKRGEVKRVETVKLEELGHKAPWLMYRICCSRSPSMRNRRRIWGIAEQMEKLAREQGILV</sequence>
<proteinExistence type="predicted"/>
<evidence type="ECO:0000259" key="2">
    <source>
        <dbReference type="PROSITE" id="PS50181"/>
    </source>
</evidence>
<accession>A0A5C3KGY3</accession>